<accession>A0ABQ4WUG4</accession>
<organism evidence="2 3">
    <name type="scientific">Tanacetum coccineum</name>
    <dbReference type="NCBI Taxonomy" id="301880"/>
    <lineage>
        <taxon>Eukaryota</taxon>
        <taxon>Viridiplantae</taxon>
        <taxon>Streptophyta</taxon>
        <taxon>Embryophyta</taxon>
        <taxon>Tracheophyta</taxon>
        <taxon>Spermatophyta</taxon>
        <taxon>Magnoliopsida</taxon>
        <taxon>eudicotyledons</taxon>
        <taxon>Gunneridae</taxon>
        <taxon>Pentapetalae</taxon>
        <taxon>asterids</taxon>
        <taxon>campanulids</taxon>
        <taxon>Asterales</taxon>
        <taxon>Asteraceae</taxon>
        <taxon>Asteroideae</taxon>
        <taxon>Anthemideae</taxon>
        <taxon>Anthemidinae</taxon>
        <taxon>Tanacetum</taxon>
    </lineage>
</organism>
<dbReference type="EMBL" id="BQNB010008943">
    <property type="protein sequence ID" value="GJS56546.1"/>
    <property type="molecule type" value="Genomic_DNA"/>
</dbReference>
<feature type="compositionally biased region" description="Acidic residues" evidence="1">
    <location>
        <begin position="132"/>
        <end position="150"/>
    </location>
</feature>
<reference evidence="2" key="1">
    <citation type="journal article" date="2022" name="Int. J. Mol. Sci.">
        <title>Draft Genome of Tanacetum Coccineum: Genomic Comparison of Closely Related Tanacetum-Family Plants.</title>
        <authorList>
            <person name="Yamashiro T."/>
            <person name="Shiraishi A."/>
            <person name="Nakayama K."/>
            <person name="Satake H."/>
        </authorList>
    </citation>
    <scope>NUCLEOTIDE SEQUENCE</scope>
</reference>
<sequence length="208" mass="22831">MSSTSSAVTYTSVHTDSEPGRVFWGAVDEEISEGGISWVIVLGYDGLPIQPVAPSSPDYIPGPEDPHTPPVPQDEDEREPMFVHVHDPDYVLEPIYPEYIPLEDEHDFPAEEQPLPHVDSPTAESPGYVTESDPEEDPEEYEDDETEDGMVDYPMDRGCDGDDDGDSSGDDADDEDEDDEDEEEEHLALANSVVVVPADKLVSLPKGT</sequence>
<keyword evidence="3" id="KW-1185">Reference proteome</keyword>
<feature type="region of interest" description="Disordered" evidence="1">
    <location>
        <begin position="95"/>
        <end position="192"/>
    </location>
</feature>
<gene>
    <name evidence="2" type="ORF">Tco_0629908</name>
</gene>
<protein>
    <submittedName>
        <fullName evidence="2">Uncharacterized protein</fullName>
    </submittedName>
</protein>
<feature type="region of interest" description="Disordered" evidence="1">
    <location>
        <begin position="50"/>
        <end position="78"/>
    </location>
</feature>
<feature type="compositionally biased region" description="Acidic residues" evidence="1">
    <location>
        <begin position="161"/>
        <end position="185"/>
    </location>
</feature>
<evidence type="ECO:0000313" key="2">
    <source>
        <dbReference type="EMBL" id="GJS56546.1"/>
    </source>
</evidence>
<evidence type="ECO:0000313" key="3">
    <source>
        <dbReference type="Proteomes" id="UP001151760"/>
    </source>
</evidence>
<name>A0ABQ4WUG4_9ASTR</name>
<dbReference type="Proteomes" id="UP001151760">
    <property type="component" value="Unassembled WGS sequence"/>
</dbReference>
<proteinExistence type="predicted"/>
<reference evidence="2" key="2">
    <citation type="submission" date="2022-01" db="EMBL/GenBank/DDBJ databases">
        <authorList>
            <person name="Yamashiro T."/>
            <person name="Shiraishi A."/>
            <person name="Satake H."/>
            <person name="Nakayama K."/>
        </authorList>
    </citation>
    <scope>NUCLEOTIDE SEQUENCE</scope>
</reference>
<evidence type="ECO:0000256" key="1">
    <source>
        <dbReference type="SAM" id="MobiDB-lite"/>
    </source>
</evidence>
<comment type="caution">
    <text evidence="2">The sequence shown here is derived from an EMBL/GenBank/DDBJ whole genome shotgun (WGS) entry which is preliminary data.</text>
</comment>